<evidence type="ECO:0000313" key="1">
    <source>
        <dbReference type="EMBL" id="CAG8597982.1"/>
    </source>
</evidence>
<dbReference type="EMBL" id="CAJVQC010008891">
    <property type="protein sequence ID" value="CAG8597982.1"/>
    <property type="molecule type" value="Genomic_DNA"/>
</dbReference>
<comment type="caution">
    <text evidence="1">The sequence shown here is derived from an EMBL/GenBank/DDBJ whole genome shotgun (WGS) entry which is preliminary data.</text>
</comment>
<evidence type="ECO:0000313" key="2">
    <source>
        <dbReference type="Proteomes" id="UP000789920"/>
    </source>
</evidence>
<reference evidence="1" key="1">
    <citation type="submission" date="2021-06" db="EMBL/GenBank/DDBJ databases">
        <authorList>
            <person name="Kallberg Y."/>
            <person name="Tangrot J."/>
            <person name="Rosling A."/>
        </authorList>
    </citation>
    <scope>NUCLEOTIDE SEQUENCE</scope>
    <source>
        <strain evidence="1">MA461A</strain>
    </source>
</reference>
<organism evidence="1 2">
    <name type="scientific">Racocetra persica</name>
    <dbReference type="NCBI Taxonomy" id="160502"/>
    <lineage>
        <taxon>Eukaryota</taxon>
        <taxon>Fungi</taxon>
        <taxon>Fungi incertae sedis</taxon>
        <taxon>Mucoromycota</taxon>
        <taxon>Glomeromycotina</taxon>
        <taxon>Glomeromycetes</taxon>
        <taxon>Diversisporales</taxon>
        <taxon>Gigasporaceae</taxon>
        <taxon>Racocetra</taxon>
    </lineage>
</organism>
<proteinExistence type="predicted"/>
<accession>A0ACA9MKG4</accession>
<protein>
    <submittedName>
        <fullName evidence="1">8193_t:CDS:1</fullName>
    </submittedName>
</protein>
<dbReference type="Proteomes" id="UP000789920">
    <property type="component" value="Unassembled WGS sequence"/>
</dbReference>
<name>A0ACA9MKG4_9GLOM</name>
<sequence length="95" mass="10626">MEKAIDKITDLEIVPNKAMDKTTDKATDVVINKATNLVMDMRMDSISETINEATISDDDTKLEIGYKLIIKTSEGMVPNPNDIQNIRLFLIIVSL</sequence>
<gene>
    <name evidence="1" type="ORF">RPERSI_LOCUS5806</name>
</gene>
<keyword evidence="2" id="KW-1185">Reference proteome</keyword>